<feature type="transmembrane region" description="Helical" evidence="1">
    <location>
        <begin position="33"/>
        <end position="56"/>
    </location>
</feature>
<reference evidence="2 3" key="1">
    <citation type="submission" date="2018-07" db="EMBL/GenBank/DDBJ databases">
        <title>Genome sequence of Rhodococcus rhodnii ATCC 35071 from Rhodnius prolixus.</title>
        <authorList>
            <person name="Patel V."/>
            <person name="Vogel K.J."/>
        </authorList>
    </citation>
    <scope>NUCLEOTIDE SEQUENCE [LARGE SCALE GENOMIC DNA]</scope>
    <source>
        <strain evidence="2 3">ATCC 35071</strain>
    </source>
</reference>
<comment type="caution">
    <text evidence="2">The sequence shown here is derived from an EMBL/GenBank/DDBJ whole genome shotgun (WGS) entry which is preliminary data.</text>
</comment>
<dbReference type="Proteomes" id="UP000471120">
    <property type="component" value="Unassembled WGS sequence"/>
</dbReference>
<accession>A0A6P2CE28</accession>
<keyword evidence="1" id="KW-1133">Transmembrane helix</keyword>
<sequence>MAWLLFLALGVVVLVARVVLPRRARLERNPGFPWFWVAFPVTCLAAVAAVGAFTAWPHAVSGMRSFWWDLSTPDNAQGMQFLSSEQYHRLVTMERVRQVLPVVAVAGIVWCVWTWRRGRV</sequence>
<feature type="transmembrane region" description="Helical" evidence="1">
    <location>
        <begin position="99"/>
        <end position="115"/>
    </location>
</feature>
<proteinExistence type="predicted"/>
<organism evidence="2 3">
    <name type="scientific">Rhodococcus rhodnii</name>
    <dbReference type="NCBI Taxonomy" id="38312"/>
    <lineage>
        <taxon>Bacteria</taxon>
        <taxon>Bacillati</taxon>
        <taxon>Actinomycetota</taxon>
        <taxon>Actinomycetes</taxon>
        <taxon>Mycobacteriales</taxon>
        <taxon>Nocardiaceae</taxon>
        <taxon>Rhodococcus</taxon>
    </lineage>
</organism>
<evidence type="ECO:0000256" key="1">
    <source>
        <dbReference type="SAM" id="Phobius"/>
    </source>
</evidence>
<dbReference type="AlphaFoldDB" id="A0A6P2CE28"/>
<evidence type="ECO:0000313" key="2">
    <source>
        <dbReference type="EMBL" id="TXG89158.1"/>
    </source>
</evidence>
<dbReference type="EMBL" id="QRCM01000001">
    <property type="protein sequence ID" value="TXG89158.1"/>
    <property type="molecule type" value="Genomic_DNA"/>
</dbReference>
<protein>
    <submittedName>
        <fullName evidence="2">Amino acid permease</fullName>
    </submittedName>
</protein>
<name>A0A6P2CE28_9NOCA</name>
<evidence type="ECO:0000313" key="3">
    <source>
        <dbReference type="Proteomes" id="UP000471120"/>
    </source>
</evidence>
<gene>
    <name evidence="2" type="ORF">DW322_01485</name>
</gene>
<keyword evidence="1" id="KW-0472">Membrane</keyword>
<keyword evidence="1" id="KW-0812">Transmembrane</keyword>